<reference evidence="2 3" key="1">
    <citation type="submission" date="2021-11" db="EMBL/GenBank/DDBJ databases">
        <title>Genomic of Niabella pedocola.</title>
        <authorList>
            <person name="Wu T."/>
        </authorList>
    </citation>
    <scope>NUCLEOTIDE SEQUENCE [LARGE SCALE GENOMIC DNA]</scope>
    <source>
        <strain evidence="2 3">JCM 31011</strain>
    </source>
</reference>
<proteinExistence type="predicted"/>
<keyword evidence="1" id="KW-1133">Transmembrane helix</keyword>
<gene>
    <name evidence="2" type="ORF">LQ567_08400</name>
</gene>
<sequence>MWRKLLGIPCMIIGGMIFLFFLYNLQNIHIPRAGLYTTAGAVIFIAGTLLIDPHPYFKYRKQRAAALNAFNNLLANGEKITVDLRECIITAHQYYEEFETGTNRSRALDAAIGEAHRNIRSAEIRQSFFSFSYFNPRLNQTEIFKSPVIYKDKITLEFLLHHQQTTLLYVSKSDRSLYYFDLDFLET</sequence>
<keyword evidence="1" id="KW-0812">Transmembrane</keyword>
<organism evidence="2 3">
    <name type="scientific">Niabella pedocola</name>
    <dbReference type="NCBI Taxonomy" id="1752077"/>
    <lineage>
        <taxon>Bacteria</taxon>
        <taxon>Pseudomonadati</taxon>
        <taxon>Bacteroidota</taxon>
        <taxon>Chitinophagia</taxon>
        <taxon>Chitinophagales</taxon>
        <taxon>Chitinophagaceae</taxon>
        <taxon>Niabella</taxon>
    </lineage>
</organism>
<dbReference type="RefSeq" id="WP_231004055.1">
    <property type="nucleotide sequence ID" value="NZ_JAJNEC010000005.1"/>
</dbReference>
<feature type="transmembrane region" description="Helical" evidence="1">
    <location>
        <begin position="35"/>
        <end position="53"/>
    </location>
</feature>
<dbReference type="Proteomes" id="UP001199816">
    <property type="component" value="Unassembled WGS sequence"/>
</dbReference>
<evidence type="ECO:0000313" key="2">
    <source>
        <dbReference type="EMBL" id="MCD2422778.1"/>
    </source>
</evidence>
<evidence type="ECO:0000313" key="3">
    <source>
        <dbReference type="Proteomes" id="UP001199816"/>
    </source>
</evidence>
<evidence type="ECO:0000256" key="1">
    <source>
        <dbReference type="SAM" id="Phobius"/>
    </source>
</evidence>
<accession>A0ABS8PNW7</accession>
<keyword evidence="1" id="KW-0472">Membrane</keyword>
<comment type="caution">
    <text evidence="2">The sequence shown here is derived from an EMBL/GenBank/DDBJ whole genome shotgun (WGS) entry which is preliminary data.</text>
</comment>
<dbReference type="EMBL" id="JAJNEC010000005">
    <property type="protein sequence ID" value="MCD2422778.1"/>
    <property type="molecule type" value="Genomic_DNA"/>
</dbReference>
<keyword evidence="3" id="KW-1185">Reference proteome</keyword>
<feature type="transmembrane region" description="Helical" evidence="1">
    <location>
        <begin position="5"/>
        <end position="23"/>
    </location>
</feature>
<protein>
    <submittedName>
        <fullName evidence="2">Uncharacterized protein</fullName>
    </submittedName>
</protein>
<name>A0ABS8PNW7_9BACT</name>